<dbReference type="KEGG" id="bgok:Pr1d_31500"/>
<sequence>MNSQQATVIISGRLVDDPKVKQQKKAAVTVTEISVAVNGPGPEEVIFIDAAIFGENYAMLLEENATKGTEIVVFGRLRQSRWKDDSGVSHSRHSVLASHLAVVPKPQQETAEKTA</sequence>
<dbReference type="Proteomes" id="UP000323917">
    <property type="component" value="Chromosome"/>
</dbReference>
<proteinExistence type="predicted"/>
<dbReference type="EMBL" id="CP042913">
    <property type="protein sequence ID" value="QEG35844.1"/>
    <property type="molecule type" value="Genomic_DNA"/>
</dbReference>
<dbReference type="RefSeq" id="WP_148074297.1">
    <property type="nucleotide sequence ID" value="NZ_CP042913.1"/>
</dbReference>
<dbReference type="SUPFAM" id="SSF50249">
    <property type="entry name" value="Nucleic acid-binding proteins"/>
    <property type="match status" value="1"/>
</dbReference>
<dbReference type="PROSITE" id="PS50935">
    <property type="entry name" value="SSB"/>
    <property type="match status" value="1"/>
</dbReference>
<dbReference type="Gene3D" id="2.40.50.140">
    <property type="entry name" value="Nucleic acid-binding proteins"/>
    <property type="match status" value="1"/>
</dbReference>
<dbReference type="GO" id="GO:0003697">
    <property type="term" value="F:single-stranded DNA binding"/>
    <property type="evidence" value="ECO:0007669"/>
    <property type="project" value="InterPro"/>
</dbReference>
<evidence type="ECO:0000256" key="2">
    <source>
        <dbReference type="PIRNR" id="PIRNR002070"/>
    </source>
</evidence>
<evidence type="ECO:0000313" key="3">
    <source>
        <dbReference type="EMBL" id="QEG35844.1"/>
    </source>
</evidence>
<evidence type="ECO:0000313" key="4">
    <source>
        <dbReference type="Proteomes" id="UP000323917"/>
    </source>
</evidence>
<evidence type="ECO:0000256" key="1">
    <source>
        <dbReference type="ARBA" id="ARBA00023125"/>
    </source>
</evidence>
<dbReference type="CDD" id="cd04496">
    <property type="entry name" value="SSB_OBF"/>
    <property type="match status" value="1"/>
</dbReference>
<dbReference type="PIRSF" id="PIRSF002070">
    <property type="entry name" value="SSB"/>
    <property type="match status" value="1"/>
</dbReference>
<gene>
    <name evidence="3" type="primary">ssb_2</name>
    <name evidence="3" type="ORF">Pr1d_31500</name>
</gene>
<name>A0A5B9Q9W6_9BACT</name>
<dbReference type="AlphaFoldDB" id="A0A5B9Q9W6"/>
<dbReference type="GO" id="GO:0006260">
    <property type="term" value="P:DNA replication"/>
    <property type="evidence" value="ECO:0007669"/>
    <property type="project" value="InterPro"/>
</dbReference>
<dbReference type="OrthoDB" id="9809878at2"/>
<keyword evidence="4" id="KW-1185">Reference proteome</keyword>
<dbReference type="InterPro" id="IPR012340">
    <property type="entry name" value="NA-bd_OB-fold"/>
</dbReference>
<dbReference type="InterPro" id="IPR011344">
    <property type="entry name" value="ssDNA-bd"/>
</dbReference>
<accession>A0A5B9Q9W6</accession>
<keyword evidence="1 2" id="KW-0238">DNA-binding</keyword>
<reference evidence="3 4" key="1">
    <citation type="submission" date="2019-08" db="EMBL/GenBank/DDBJ databases">
        <title>Deep-cultivation of Planctomycetes and their phenomic and genomic characterization uncovers novel biology.</title>
        <authorList>
            <person name="Wiegand S."/>
            <person name="Jogler M."/>
            <person name="Boedeker C."/>
            <person name="Pinto D."/>
            <person name="Vollmers J."/>
            <person name="Rivas-Marin E."/>
            <person name="Kohn T."/>
            <person name="Peeters S.H."/>
            <person name="Heuer A."/>
            <person name="Rast P."/>
            <person name="Oberbeckmann S."/>
            <person name="Bunk B."/>
            <person name="Jeske O."/>
            <person name="Meyerdierks A."/>
            <person name="Storesund J.E."/>
            <person name="Kallscheuer N."/>
            <person name="Luecker S."/>
            <person name="Lage O.M."/>
            <person name="Pohl T."/>
            <person name="Merkel B.J."/>
            <person name="Hornburger P."/>
            <person name="Mueller R.-W."/>
            <person name="Bruemmer F."/>
            <person name="Labrenz M."/>
            <person name="Spormann A.M."/>
            <person name="Op den Camp H."/>
            <person name="Overmann J."/>
            <person name="Amann R."/>
            <person name="Jetten M.S.M."/>
            <person name="Mascher T."/>
            <person name="Medema M.H."/>
            <person name="Devos D.P."/>
            <person name="Kaster A.-K."/>
            <person name="Ovreas L."/>
            <person name="Rohde M."/>
            <person name="Galperin M.Y."/>
            <person name="Jogler C."/>
        </authorList>
    </citation>
    <scope>NUCLEOTIDE SEQUENCE [LARGE SCALE GENOMIC DNA]</scope>
    <source>
        <strain evidence="3 4">Pr1d</strain>
    </source>
</reference>
<organism evidence="3 4">
    <name type="scientific">Bythopirellula goksoeyrii</name>
    <dbReference type="NCBI Taxonomy" id="1400387"/>
    <lineage>
        <taxon>Bacteria</taxon>
        <taxon>Pseudomonadati</taxon>
        <taxon>Planctomycetota</taxon>
        <taxon>Planctomycetia</taxon>
        <taxon>Pirellulales</taxon>
        <taxon>Lacipirellulaceae</taxon>
        <taxon>Bythopirellula</taxon>
    </lineage>
</organism>
<dbReference type="InterPro" id="IPR000424">
    <property type="entry name" value="Primosome_PriB/ssb"/>
</dbReference>
<protein>
    <recommendedName>
        <fullName evidence="2">Single-stranded DNA-binding protein</fullName>
    </recommendedName>
</protein>
<dbReference type="Pfam" id="PF00436">
    <property type="entry name" value="SSB"/>
    <property type="match status" value="1"/>
</dbReference>